<dbReference type="SUPFAM" id="SSF54364">
    <property type="entry name" value="Translation initiation factor IF3, N-terminal domain"/>
    <property type="match status" value="1"/>
</dbReference>
<gene>
    <name evidence="3" type="ORF">ABNO52_00415</name>
</gene>
<dbReference type="GO" id="GO:0003743">
    <property type="term" value="F:translation initiation factor activity"/>
    <property type="evidence" value="ECO:0007669"/>
    <property type="project" value="InterPro"/>
</dbReference>
<sequence length="166" mass="19975">MLILKKNINRFKNNKLINLVGNNIKPGLYLYKKISNILKILKLNLIQISNNKNILFKIINYSKYLYNYNKKKKNKNKNKIKNIKITPNINLYDLKYRIKKIKQILKKKHILIKINMFLRGRNVLFSNNKLKIFQFILTSLNKKFLLIKKPFIKNKNIIMIISNKKK</sequence>
<proteinExistence type="predicted"/>
<dbReference type="InterPro" id="IPR019814">
    <property type="entry name" value="Translation_initiation_fac_3_N"/>
</dbReference>
<feature type="domain" description="Translation initiation factor 3 C-terminal" evidence="1">
    <location>
        <begin position="79"/>
        <end position="164"/>
    </location>
</feature>
<protein>
    <recommendedName>
        <fullName evidence="4">Translation initiation factor IF-3</fullName>
    </recommendedName>
</protein>
<dbReference type="AlphaFoldDB" id="A0AAU7QQK1"/>
<evidence type="ECO:0000313" key="3">
    <source>
        <dbReference type="EMBL" id="XBT18241.1"/>
    </source>
</evidence>
<evidence type="ECO:0000259" key="2">
    <source>
        <dbReference type="Pfam" id="PF05198"/>
    </source>
</evidence>
<dbReference type="Pfam" id="PF00707">
    <property type="entry name" value="IF3_C"/>
    <property type="match status" value="1"/>
</dbReference>
<organism evidence="3">
    <name type="scientific">Candidatus Shikimatogenerans sp. Tser</name>
    <dbReference type="NCBI Taxonomy" id="3158568"/>
    <lineage>
        <taxon>Bacteria</taxon>
        <taxon>Pseudomonadati</taxon>
        <taxon>Bacteroidota</taxon>
        <taxon>Flavobacteriia</taxon>
        <taxon>Flavobacteriales</taxon>
        <taxon>Candidatus Shikimatogenerans</taxon>
    </lineage>
</organism>
<evidence type="ECO:0000259" key="1">
    <source>
        <dbReference type="Pfam" id="PF00707"/>
    </source>
</evidence>
<dbReference type="InterPro" id="IPR036787">
    <property type="entry name" value="T_IF-3_N_sf"/>
</dbReference>
<reference evidence="3" key="1">
    <citation type="submission" date="2024-06" db="EMBL/GenBank/DDBJ databases">
        <title>Diversity, functionality, and evolutionary history of bacterial symbionts in false click beetles (Coleoptera, Throscidae).</title>
        <authorList>
            <person name="Wierz J.C."/>
            <person name="Malm H."/>
            <person name="Kaltenpoth M."/>
            <person name="Engl T."/>
        </authorList>
    </citation>
    <scope>NUCLEOTIDE SEQUENCE</scope>
    <source>
        <strain evidence="3">Tser</strain>
    </source>
</reference>
<dbReference type="Pfam" id="PF05198">
    <property type="entry name" value="IF3_N"/>
    <property type="match status" value="1"/>
</dbReference>
<evidence type="ECO:0008006" key="4">
    <source>
        <dbReference type="Google" id="ProtNLM"/>
    </source>
</evidence>
<dbReference type="InterPro" id="IPR019815">
    <property type="entry name" value="Translation_initiation_fac_3_C"/>
</dbReference>
<dbReference type="InterPro" id="IPR036788">
    <property type="entry name" value="T_IF-3_C_sf"/>
</dbReference>
<dbReference type="SUPFAM" id="SSF55200">
    <property type="entry name" value="Translation initiation factor IF3, C-terminal domain"/>
    <property type="match status" value="1"/>
</dbReference>
<feature type="domain" description="Translation initiation factor 3 N-terminal" evidence="2">
    <location>
        <begin position="13"/>
        <end position="74"/>
    </location>
</feature>
<name>A0AAU7QQK1_9FLAO</name>
<dbReference type="Gene3D" id="3.30.110.10">
    <property type="entry name" value="Translation initiation factor 3 (IF-3), C-terminal domain"/>
    <property type="match status" value="1"/>
</dbReference>
<dbReference type="EMBL" id="CP157893">
    <property type="protein sequence ID" value="XBT18241.1"/>
    <property type="molecule type" value="Genomic_DNA"/>
</dbReference>
<accession>A0AAU7QQK1</accession>